<gene>
    <name evidence="1" type="ORF">ACFOX3_07205</name>
</gene>
<protein>
    <recommendedName>
        <fullName evidence="3">Solute-binding protein family 3/N-terminal domain-containing protein</fullName>
    </recommendedName>
</protein>
<evidence type="ECO:0000313" key="1">
    <source>
        <dbReference type="EMBL" id="MFC4362081.1"/>
    </source>
</evidence>
<dbReference type="EMBL" id="JBHSCX010000005">
    <property type="protein sequence ID" value="MFC4362081.1"/>
    <property type="molecule type" value="Genomic_DNA"/>
</dbReference>
<reference evidence="2" key="1">
    <citation type="journal article" date="2019" name="Int. J. Syst. Evol. Microbiol.">
        <title>The Global Catalogue of Microorganisms (GCM) 10K type strain sequencing project: providing services to taxonomists for standard genome sequencing and annotation.</title>
        <authorList>
            <consortium name="The Broad Institute Genomics Platform"/>
            <consortium name="The Broad Institute Genome Sequencing Center for Infectious Disease"/>
            <person name="Wu L."/>
            <person name="Ma J."/>
        </authorList>
    </citation>
    <scope>NUCLEOTIDE SEQUENCE [LARGE SCALE GENOMIC DNA]</scope>
    <source>
        <strain evidence="2">CECT 8570</strain>
    </source>
</reference>
<name>A0ABV8V3T1_9GAMM</name>
<dbReference type="RefSeq" id="WP_290259142.1">
    <property type="nucleotide sequence ID" value="NZ_JAUFQG010000004.1"/>
</dbReference>
<organism evidence="1 2">
    <name type="scientific">Simiduia curdlanivorans</name>
    <dbReference type="NCBI Taxonomy" id="1492769"/>
    <lineage>
        <taxon>Bacteria</taxon>
        <taxon>Pseudomonadati</taxon>
        <taxon>Pseudomonadota</taxon>
        <taxon>Gammaproteobacteria</taxon>
        <taxon>Cellvibrionales</taxon>
        <taxon>Cellvibrionaceae</taxon>
        <taxon>Simiduia</taxon>
    </lineage>
</organism>
<dbReference type="Proteomes" id="UP001595840">
    <property type="component" value="Unassembled WGS sequence"/>
</dbReference>
<proteinExistence type="predicted"/>
<sequence length="208" mass="22956">MAVALTLSAGVWAQPTSLRLECNDIFSVWNKRVVEAYAALGVEVECVDMPWARGAQNLASGLLDGTAIRAKEFGDQFPNLVRVEPPVTVFTILLYKRKGEDIDHRNWRSHSIVSLRGSVLSDQLLVGLDSHRAGSVEVGLKQLSAGRVDLLLGDTLAVPKAIEELGVTNVEPLYPPVATYPMHHYLNREYGDLLLPISQQLMERQALE</sequence>
<dbReference type="SUPFAM" id="SSF53850">
    <property type="entry name" value="Periplasmic binding protein-like II"/>
    <property type="match status" value="1"/>
</dbReference>
<dbReference type="Gene3D" id="3.40.190.10">
    <property type="entry name" value="Periplasmic binding protein-like II"/>
    <property type="match status" value="2"/>
</dbReference>
<evidence type="ECO:0000313" key="2">
    <source>
        <dbReference type="Proteomes" id="UP001595840"/>
    </source>
</evidence>
<evidence type="ECO:0008006" key="3">
    <source>
        <dbReference type="Google" id="ProtNLM"/>
    </source>
</evidence>
<keyword evidence="2" id="KW-1185">Reference proteome</keyword>
<accession>A0ABV8V3T1</accession>
<comment type="caution">
    <text evidence="1">The sequence shown here is derived from an EMBL/GenBank/DDBJ whole genome shotgun (WGS) entry which is preliminary data.</text>
</comment>